<reference evidence="3 4" key="1">
    <citation type="journal article" date="2013" name="Genome Announc.">
        <title>Draft Genome Sequence of the Lignocellulose Decomposer Thermobifida fusca Strain TM51.</title>
        <authorList>
            <person name="Toth A."/>
            <person name="Barna T."/>
            <person name="Nagy I."/>
            <person name="Horvath B."/>
            <person name="Nagy I."/>
            <person name="Tancsics A."/>
            <person name="Kriszt B."/>
            <person name="Baka E."/>
            <person name="Fekete C."/>
            <person name="Kukolya J."/>
        </authorList>
    </citation>
    <scope>NUCLEOTIDE SEQUENCE [LARGE SCALE GENOMIC DNA]</scope>
    <source>
        <strain evidence="3 4">TM51</strain>
    </source>
</reference>
<feature type="transmembrane region" description="Helical" evidence="1">
    <location>
        <begin position="78"/>
        <end position="95"/>
    </location>
</feature>
<accession>A0A9P2T8Q9</accession>
<dbReference type="InterPro" id="IPR005182">
    <property type="entry name" value="YdbS-like_PH"/>
</dbReference>
<evidence type="ECO:0000256" key="1">
    <source>
        <dbReference type="SAM" id="Phobius"/>
    </source>
</evidence>
<keyword evidence="1" id="KW-1133">Transmembrane helix</keyword>
<gene>
    <name evidence="3" type="ORF">TM51_14841</name>
</gene>
<sequence>MVDFAESSKMPRLAAPVLPKEPGSPLERAFAAPVGSEWHRLDPAFTRYRRILAALLAVPVAALGGTAVGMWLHWAVGAAVAALVLLAMVVSWATAERTRLSWGYAEGDSDFYLTFGTVIRQLLVIPYGRIQVVDITANLLEQALGIATVQVRTAASTADMRIPGLRLVDAAALRDRLAERGETFPTGL</sequence>
<organism evidence="3 4">
    <name type="scientific">Thermobifida fusca TM51</name>
    <dbReference type="NCBI Taxonomy" id="1169414"/>
    <lineage>
        <taxon>Bacteria</taxon>
        <taxon>Bacillati</taxon>
        <taxon>Actinomycetota</taxon>
        <taxon>Actinomycetes</taxon>
        <taxon>Streptosporangiales</taxon>
        <taxon>Nocardiopsidaceae</taxon>
        <taxon>Thermobifida</taxon>
    </lineage>
</organism>
<keyword evidence="1" id="KW-0472">Membrane</keyword>
<evidence type="ECO:0000313" key="4">
    <source>
        <dbReference type="Proteomes" id="UP000014184"/>
    </source>
</evidence>
<keyword evidence="4" id="KW-1185">Reference proteome</keyword>
<evidence type="ECO:0000259" key="2">
    <source>
        <dbReference type="Pfam" id="PF03703"/>
    </source>
</evidence>
<evidence type="ECO:0000313" key="3">
    <source>
        <dbReference type="EMBL" id="EOR70034.1"/>
    </source>
</evidence>
<dbReference type="PANTHER" id="PTHR34473">
    <property type="entry name" value="UPF0699 TRANSMEMBRANE PROTEIN YDBS"/>
    <property type="match status" value="1"/>
</dbReference>
<feature type="transmembrane region" description="Helical" evidence="1">
    <location>
        <begin position="51"/>
        <end position="72"/>
    </location>
</feature>
<proteinExistence type="predicted"/>
<protein>
    <recommendedName>
        <fullName evidence="2">YdbS-like PH domain-containing protein</fullName>
    </recommendedName>
</protein>
<dbReference type="EMBL" id="AOSG01000086">
    <property type="protein sequence ID" value="EOR70034.1"/>
    <property type="molecule type" value="Genomic_DNA"/>
</dbReference>
<dbReference type="Proteomes" id="UP000014184">
    <property type="component" value="Unassembled WGS sequence"/>
</dbReference>
<keyword evidence="1" id="KW-0812">Transmembrane</keyword>
<comment type="caution">
    <text evidence="3">The sequence shown here is derived from an EMBL/GenBank/DDBJ whole genome shotgun (WGS) entry which is preliminary data.</text>
</comment>
<name>A0A9P2T8Q9_THEFU</name>
<dbReference type="AlphaFoldDB" id="A0A9P2T8Q9"/>
<feature type="domain" description="YdbS-like PH" evidence="2">
    <location>
        <begin position="101"/>
        <end position="177"/>
    </location>
</feature>
<dbReference type="PANTHER" id="PTHR34473:SF3">
    <property type="entry name" value="TRANSMEMBRANE PROTEIN-RELATED"/>
    <property type="match status" value="1"/>
</dbReference>
<dbReference type="RefSeq" id="WP_011293311.1">
    <property type="nucleotide sequence ID" value="NZ_AOSG01000086.1"/>
</dbReference>
<dbReference type="Pfam" id="PF03703">
    <property type="entry name" value="bPH_2"/>
    <property type="match status" value="1"/>
</dbReference>